<dbReference type="AlphaFoldDB" id="A0A6G0YZ58"/>
<keyword evidence="2" id="KW-1185">Reference proteome</keyword>
<proteinExistence type="predicted"/>
<organism evidence="1 2">
    <name type="scientific">Aphis craccivora</name>
    <name type="common">Cowpea aphid</name>
    <dbReference type="NCBI Taxonomy" id="307492"/>
    <lineage>
        <taxon>Eukaryota</taxon>
        <taxon>Metazoa</taxon>
        <taxon>Ecdysozoa</taxon>
        <taxon>Arthropoda</taxon>
        <taxon>Hexapoda</taxon>
        <taxon>Insecta</taxon>
        <taxon>Pterygota</taxon>
        <taxon>Neoptera</taxon>
        <taxon>Paraneoptera</taxon>
        <taxon>Hemiptera</taxon>
        <taxon>Sternorrhyncha</taxon>
        <taxon>Aphidomorpha</taxon>
        <taxon>Aphidoidea</taxon>
        <taxon>Aphididae</taxon>
        <taxon>Aphidini</taxon>
        <taxon>Aphis</taxon>
        <taxon>Aphis</taxon>
    </lineage>
</organism>
<dbReference type="Proteomes" id="UP000478052">
    <property type="component" value="Unassembled WGS sequence"/>
</dbReference>
<sequence>MPIVTIRSQLPVGYNFIIHKCETGMTNCSCTPIKMVLLFKYLVVTIDFNLKWS</sequence>
<gene>
    <name evidence="1" type="ORF">FWK35_00003826</name>
</gene>
<name>A0A6G0YZ58_APHCR</name>
<protein>
    <submittedName>
        <fullName evidence="1">Uncharacterized protein</fullName>
    </submittedName>
</protein>
<comment type="caution">
    <text evidence="1">The sequence shown here is derived from an EMBL/GenBank/DDBJ whole genome shotgun (WGS) entry which is preliminary data.</text>
</comment>
<dbReference type="OrthoDB" id="6630711at2759"/>
<dbReference type="EMBL" id="VUJU01001912">
    <property type="protein sequence ID" value="KAF0763332.1"/>
    <property type="molecule type" value="Genomic_DNA"/>
</dbReference>
<reference evidence="1 2" key="1">
    <citation type="submission" date="2019-08" db="EMBL/GenBank/DDBJ databases">
        <title>Whole genome of Aphis craccivora.</title>
        <authorList>
            <person name="Voronova N.V."/>
            <person name="Shulinski R.S."/>
            <person name="Bandarenka Y.V."/>
            <person name="Zhorov D.G."/>
            <person name="Warner D."/>
        </authorList>
    </citation>
    <scope>NUCLEOTIDE SEQUENCE [LARGE SCALE GENOMIC DNA]</scope>
    <source>
        <strain evidence="1">180601</strain>
        <tissue evidence="1">Whole Body</tissue>
    </source>
</reference>
<evidence type="ECO:0000313" key="2">
    <source>
        <dbReference type="Proteomes" id="UP000478052"/>
    </source>
</evidence>
<accession>A0A6G0YZ58</accession>
<evidence type="ECO:0000313" key="1">
    <source>
        <dbReference type="EMBL" id="KAF0763332.1"/>
    </source>
</evidence>